<evidence type="ECO:0000256" key="1">
    <source>
        <dbReference type="SAM" id="MobiDB-lite"/>
    </source>
</evidence>
<evidence type="ECO:0000256" key="2">
    <source>
        <dbReference type="SAM" id="Phobius"/>
    </source>
</evidence>
<feature type="region of interest" description="Disordered" evidence="1">
    <location>
        <begin position="194"/>
        <end position="216"/>
    </location>
</feature>
<evidence type="ECO:0000313" key="5">
    <source>
        <dbReference type="Proteomes" id="UP000178429"/>
    </source>
</evidence>
<dbReference type="Proteomes" id="UP000178429">
    <property type="component" value="Unassembled WGS sequence"/>
</dbReference>
<proteinExistence type="predicted"/>
<gene>
    <name evidence="4" type="ORF">A2975_00635</name>
</gene>
<sequence length="535" mass="58259">MFNKLLSNLPFNPSLITQVSFYAKRLHKEASIRRLGFVLIILTMMVQLFAVFVPAQPTLARDGNDIIEGGFGSKDRAVALCRSNAQDFATILLHFGVTCDGVAAGSIESIRSTDQNNNLFSLGRLPIGPTYNGRATEETEIAISASEDSPYYMRHLSSFDSGAYSTYQVLSVGNIYSVRYYIMFSCGNIVQTGKPTLPEPPPPPPPPPPPKPEECQWKPNIPASDPKCFKPCPVDGKHNIPAYSKQCFEPCPVDGKHNLSASNPNCFEPCPVDGKHNIPANSNKCFEPCPIEGKHNIPNYSDQCFEPCPYNDDIPKTSPKCKPCKAADNITDKLACLLFNKKAANSTQNISNANNTTAKAGDIITYTLIVKNSGQASIKDYVMKENLSDVLEYADVVDLQGGKLNVKKTVAWPATTIKSTEKLIRTIKVKVKNPLPNTPLPCANATVSPCPKSTSFDLIMTNTYHGTTINIKLPSSIIKTTETVTTTILPDTGPGLSLIVGFAFTAIVGYFFARSRLLAKELDIVRTEYVSTGGA</sequence>
<feature type="compositionally biased region" description="Pro residues" evidence="1">
    <location>
        <begin position="197"/>
        <end position="210"/>
    </location>
</feature>
<dbReference type="Pfam" id="PF01345">
    <property type="entry name" value="DUF11"/>
    <property type="match status" value="1"/>
</dbReference>
<dbReference type="InterPro" id="IPR047589">
    <property type="entry name" value="DUF11_rpt"/>
</dbReference>
<evidence type="ECO:0000313" key="4">
    <source>
        <dbReference type="EMBL" id="OGM68934.1"/>
    </source>
</evidence>
<organism evidence="4 5">
    <name type="scientific">Candidatus Woesebacteria bacterium RIFCSPLOWO2_01_FULL_44_14</name>
    <dbReference type="NCBI Taxonomy" id="1802525"/>
    <lineage>
        <taxon>Bacteria</taxon>
        <taxon>Candidatus Woeseibacteriota</taxon>
    </lineage>
</organism>
<name>A0A1F8BXU7_9BACT</name>
<comment type="caution">
    <text evidence="4">The sequence shown here is derived from an EMBL/GenBank/DDBJ whole genome shotgun (WGS) entry which is preliminary data.</text>
</comment>
<feature type="transmembrane region" description="Helical" evidence="2">
    <location>
        <begin position="495"/>
        <end position="513"/>
    </location>
</feature>
<dbReference type="EMBL" id="MGHL01000016">
    <property type="protein sequence ID" value="OGM68934.1"/>
    <property type="molecule type" value="Genomic_DNA"/>
</dbReference>
<accession>A0A1F8BXU7</accession>
<dbReference type="AlphaFoldDB" id="A0A1F8BXU7"/>
<dbReference type="NCBIfam" id="TIGR01451">
    <property type="entry name" value="B_ant_repeat"/>
    <property type="match status" value="1"/>
</dbReference>
<keyword evidence="2" id="KW-0812">Transmembrane</keyword>
<keyword evidence="2" id="KW-1133">Transmembrane helix</keyword>
<keyword evidence="2" id="KW-0472">Membrane</keyword>
<reference evidence="4 5" key="1">
    <citation type="journal article" date="2016" name="Nat. Commun.">
        <title>Thousands of microbial genomes shed light on interconnected biogeochemical processes in an aquifer system.</title>
        <authorList>
            <person name="Anantharaman K."/>
            <person name="Brown C.T."/>
            <person name="Hug L.A."/>
            <person name="Sharon I."/>
            <person name="Castelle C.J."/>
            <person name="Probst A.J."/>
            <person name="Thomas B.C."/>
            <person name="Singh A."/>
            <person name="Wilkins M.J."/>
            <person name="Karaoz U."/>
            <person name="Brodie E.L."/>
            <person name="Williams K.H."/>
            <person name="Hubbard S.S."/>
            <person name="Banfield J.F."/>
        </authorList>
    </citation>
    <scope>NUCLEOTIDE SEQUENCE [LARGE SCALE GENOMIC DNA]</scope>
</reference>
<dbReference type="InterPro" id="IPR001434">
    <property type="entry name" value="OmcB-like_DUF11"/>
</dbReference>
<feature type="domain" description="DUF11" evidence="3">
    <location>
        <begin position="352"/>
        <end position="437"/>
    </location>
</feature>
<dbReference type="STRING" id="1802525.A2975_00635"/>
<evidence type="ECO:0000259" key="3">
    <source>
        <dbReference type="Pfam" id="PF01345"/>
    </source>
</evidence>
<feature type="transmembrane region" description="Helical" evidence="2">
    <location>
        <begin position="35"/>
        <end position="55"/>
    </location>
</feature>
<protein>
    <recommendedName>
        <fullName evidence="3">DUF11 domain-containing protein</fullName>
    </recommendedName>
</protein>